<protein>
    <submittedName>
        <fullName evidence="1">Uncharacterized protein</fullName>
    </submittedName>
</protein>
<dbReference type="EMBL" id="CM009294">
    <property type="protein sequence ID" value="KAI9394886.1"/>
    <property type="molecule type" value="Genomic_DNA"/>
</dbReference>
<proteinExistence type="predicted"/>
<evidence type="ECO:0000313" key="1">
    <source>
        <dbReference type="EMBL" id="KAI9394886.1"/>
    </source>
</evidence>
<gene>
    <name evidence="1" type="ORF">POPTR_005G152000v4</name>
</gene>
<dbReference type="Proteomes" id="UP000006729">
    <property type="component" value="Chromosome 5"/>
</dbReference>
<name>A0ACC0T022_POPTR</name>
<evidence type="ECO:0000313" key="2">
    <source>
        <dbReference type="Proteomes" id="UP000006729"/>
    </source>
</evidence>
<reference evidence="1 2" key="1">
    <citation type="journal article" date="2006" name="Science">
        <title>The genome of black cottonwood, Populus trichocarpa (Torr. &amp; Gray).</title>
        <authorList>
            <person name="Tuskan G.A."/>
            <person name="Difazio S."/>
            <person name="Jansson S."/>
            <person name="Bohlmann J."/>
            <person name="Grigoriev I."/>
            <person name="Hellsten U."/>
            <person name="Putnam N."/>
            <person name="Ralph S."/>
            <person name="Rombauts S."/>
            <person name="Salamov A."/>
            <person name="Schein J."/>
            <person name="Sterck L."/>
            <person name="Aerts A."/>
            <person name="Bhalerao R.R."/>
            <person name="Bhalerao R.P."/>
            <person name="Blaudez D."/>
            <person name="Boerjan W."/>
            <person name="Brun A."/>
            <person name="Brunner A."/>
            <person name="Busov V."/>
            <person name="Campbell M."/>
            <person name="Carlson J."/>
            <person name="Chalot M."/>
            <person name="Chapman J."/>
            <person name="Chen G.L."/>
            <person name="Cooper D."/>
            <person name="Coutinho P.M."/>
            <person name="Couturier J."/>
            <person name="Covert S."/>
            <person name="Cronk Q."/>
            <person name="Cunningham R."/>
            <person name="Davis J."/>
            <person name="Degroeve S."/>
            <person name="Dejardin A."/>
            <person name="Depamphilis C."/>
            <person name="Detter J."/>
            <person name="Dirks B."/>
            <person name="Dubchak I."/>
            <person name="Duplessis S."/>
            <person name="Ehlting J."/>
            <person name="Ellis B."/>
            <person name="Gendler K."/>
            <person name="Goodstein D."/>
            <person name="Gribskov M."/>
            <person name="Grimwood J."/>
            <person name="Groover A."/>
            <person name="Gunter L."/>
            <person name="Hamberger B."/>
            <person name="Heinze B."/>
            <person name="Helariutta Y."/>
            <person name="Henrissat B."/>
            <person name="Holligan D."/>
            <person name="Holt R."/>
            <person name="Huang W."/>
            <person name="Islam-Faridi N."/>
            <person name="Jones S."/>
            <person name="Jones-Rhoades M."/>
            <person name="Jorgensen R."/>
            <person name="Joshi C."/>
            <person name="Kangasjarvi J."/>
            <person name="Karlsson J."/>
            <person name="Kelleher C."/>
            <person name="Kirkpatrick R."/>
            <person name="Kirst M."/>
            <person name="Kohler A."/>
            <person name="Kalluri U."/>
            <person name="Larimer F."/>
            <person name="Leebens-Mack J."/>
            <person name="Leple J.C."/>
            <person name="Locascio P."/>
            <person name="Lou Y."/>
            <person name="Lucas S."/>
            <person name="Martin F."/>
            <person name="Montanini B."/>
            <person name="Napoli C."/>
            <person name="Nelson D.R."/>
            <person name="Nelson C."/>
            <person name="Nieminen K."/>
            <person name="Nilsson O."/>
            <person name="Pereda V."/>
            <person name="Peter G."/>
            <person name="Philippe R."/>
            <person name="Pilate G."/>
            <person name="Poliakov A."/>
            <person name="Razumovskaya J."/>
            <person name="Richardson P."/>
            <person name="Rinaldi C."/>
            <person name="Ritland K."/>
            <person name="Rouze P."/>
            <person name="Ryaboy D."/>
            <person name="Schmutz J."/>
            <person name="Schrader J."/>
            <person name="Segerman B."/>
            <person name="Shin H."/>
            <person name="Siddiqui A."/>
            <person name="Sterky F."/>
            <person name="Terry A."/>
            <person name="Tsai C.J."/>
            <person name="Uberbacher E."/>
            <person name="Unneberg P."/>
            <person name="Vahala J."/>
            <person name="Wall K."/>
            <person name="Wessler S."/>
            <person name="Yang G."/>
            <person name="Yin T."/>
            <person name="Douglas C."/>
            <person name="Marra M."/>
            <person name="Sandberg G."/>
            <person name="Van de Peer Y."/>
            <person name="Rokhsar D."/>
        </authorList>
    </citation>
    <scope>NUCLEOTIDE SEQUENCE [LARGE SCALE GENOMIC DNA]</scope>
    <source>
        <strain evidence="2">cv. Nisqually</strain>
    </source>
</reference>
<keyword evidence="2" id="KW-1185">Reference proteome</keyword>
<accession>A0ACC0T022</accession>
<organism evidence="1 2">
    <name type="scientific">Populus trichocarpa</name>
    <name type="common">Western balsam poplar</name>
    <name type="synonym">Populus balsamifera subsp. trichocarpa</name>
    <dbReference type="NCBI Taxonomy" id="3694"/>
    <lineage>
        <taxon>Eukaryota</taxon>
        <taxon>Viridiplantae</taxon>
        <taxon>Streptophyta</taxon>
        <taxon>Embryophyta</taxon>
        <taxon>Tracheophyta</taxon>
        <taxon>Spermatophyta</taxon>
        <taxon>Magnoliopsida</taxon>
        <taxon>eudicotyledons</taxon>
        <taxon>Gunneridae</taxon>
        <taxon>Pentapetalae</taxon>
        <taxon>rosids</taxon>
        <taxon>fabids</taxon>
        <taxon>Malpighiales</taxon>
        <taxon>Salicaceae</taxon>
        <taxon>Saliceae</taxon>
        <taxon>Populus</taxon>
    </lineage>
</organism>
<sequence length="206" mass="22369">MVTRNSNWSTKILRYGTGYVKGKILSPLKRPTQGRVRCSCSVWVKTIMVIEQSLTVENPTCCSLWCGRSGVACRCCQREACGAGPVKDAALCSCINGGPLDVPGVEELLRLVQLRSEGEDDGDGDGGLPDCCCFPLCFCFSVSSLVFLSCVVALCYCWETKAKTMMMVGDVCSAERGGQGWCGGGFGLKPERKRKAMEGLLWLFFL</sequence>
<comment type="caution">
    <text evidence="1">The sequence shown here is derived from an EMBL/GenBank/DDBJ whole genome shotgun (WGS) entry which is preliminary data.</text>
</comment>